<gene>
    <name evidence="1" type="ORF">V1286_000017</name>
</gene>
<keyword evidence="2" id="KW-1185">Reference proteome</keyword>
<evidence type="ECO:0000313" key="2">
    <source>
        <dbReference type="Proteomes" id="UP001364224"/>
    </source>
</evidence>
<dbReference type="Proteomes" id="UP001364224">
    <property type="component" value="Unassembled WGS sequence"/>
</dbReference>
<reference evidence="1 2" key="1">
    <citation type="submission" date="2024-02" db="EMBL/GenBank/DDBJ databases">
        <title>Adaptive strategies in a cosmopolitan and abundant soil bacterium.</title>
        <authorList>
            <person name="Carini P."/>
        </authorList>
    </citation>
    <scope>NUCLEOTIDE SEQUENCE [LARGE SCALE GENOMIC DNA]</scope>
    <source>
        <strain evidence="1 2">AZCC 1608</strain>
    </source>
</reference>
<comment type="caution">
    <text evidence="1">The sequence shown here is derived from an EMBL/GenBank/DDBJ whole genome shotgun (WGS) entry which is preliminary data.</text>
</comment>
<proteinExistence type="predicted"/>
<name>A0ABU8B358_9BRAD</name>
<sequence length="55" mass="6105">MEFSGRSQDYFSRVKAADKNKTLGSLHGSTVRCRGPDKPIHFMGFGELMLCLGNI</sequence>
<evidence type="ECO:0000313" key="1">
    <source>
        <dbReference type="EMBL" id="MEH2552488.1"/>
    </source>
</evidence>
<organism evidence="1 2">
    <name type="scientific">Bradyrhizobium algeriense</name>
    <dbReference type="NCBI Taxonomy" id="634784"/>
    <lineage>
        <taxon>Bacteria</taxon>
        <taxon>Pseudomonadati</taxon>
        <taxon>Pseudomonadota</taxon>
        <taxon>Alphaproteobacteria</taxon>
        <taxon>Hyphomicrobiales</taxon>
        <taxon>Nitrobacteraceae</taxon>
        <taxon>Bradyrhizobium</taxon>
    </lineage>
</organism>
<dbReference type="EMBL" id="JAZHRV010000001">
    <property type="protein sequence ID" value="MEH2552488.1"/>
    <property type="molecule type" value="Genomic_DNA"/>
</dbReference>
<accession>A0ABU8B358</accession>
<protein>
    <submittedName>
        <fullName evidence="1">Uncharacterized protein</fullName>
    </submittedName>
</protein>